<evidence type="ECO:0000313" key="4">
    <source>
        <dbReference type="Proteomes" id="UP000199679"/>
    </source>
</evidence>
<dbReference type="RefSeq" id="WP_091371534.1">
    <property type="nucleotide sequence ID" value="NZ_LT629740.1"/>
</dbReference>
<dbReference type="Proteomes" id="UP000199679">
    <property type="component" value="Chromosome I"/>
</dbReference>
<feature type="chain" id="PRO_5009263015" evidence="2">
    <location>
        <begin position="20"/>
        <end position="300"/>
    </location>
</feature>
<protein>
    <submittedName>
        <fullName evidence="3">Uncharacterized protein</fullName>
    </submittedName>
</protein>
<proteinExistence type="predicted"/>
<reference evidence="3 4" key="1">
    <citation type="submission" date="2016-10" db="EMBL/GenBank/DDBJ databases">
        <authorList>
            <person name="de Groot N.N."/>
        </authorList>
    </citation>
    <scope>NUCLEOTIDE SEQUENCE [LARGE SCALE GENOMIC DNA]</scope>
    <source>
        <strain evidence="3 4">MP1X4</strain>
    </source>
</reference>
<dbReference type="STRING" id="652787.SAMN05216490_1873"/>
<evidence type="ECO:0000313" key="3">
    <source>
        <dbReference type="EMBL" id="SDS81748.1"/>
    </source>
</evidence>
<organism evidence="3 4">
    <name type="scientific">Mucilaginibacter mallensis</name>
    <dbReference type="NCBI Taxonomy" id="652787"/>
    <lineage>
        <taxon>Bacteria</taxon>
        <taxon>Pseudomonadati</taxon>
        <taxon>Bacteroidota</taxon>
        <taxon>Sphingobacteriia</taxon>
        <taxon>Sphingobacteriales</taxon>
        <taxon>Sphingobacteriaceae</taxon>
        <taxon>Mucilaginibacter</taxon>
    </lineage>
</organism>
<evidence type="ECO:0000256" key="1">
    <source>
        <dbReference type="SAM" id="MobiDB-lite"/>
    </source>
</evidence>
<feature type="region of interest" description="Disordered" evidence="1">
    <location>
        <begin position="277"/>
        <end position="300"/>
    </location>
</feature>
<dbReference type="EMBL" id="LT629740">
    <property type="protein sequence ID" value="SDS81748.1"/>
    <property type="molecule type" value="Genomic_DNA"/>
</dbReference>
<sequence length="300" mass="34537">MKRFLLFAFSLLTCYHCFAQHADESANTKQLQVFQDSLADLGKAMVNKEAGPERINANYQFIKALVTALKVPNSYNFPFDSVKAVTIVNSPDNTFRIISWHVTNDDDSYRFYGAIQMNTNGALHLIPLEDYSPLLKNPEDSVVDNRKWYGAQYYKIIKVAAEKPYYVMLGWKGYTADATKKVIEVLSFNQKGAAVFGMPVFDNKKGQKRIIFEYTRQASMLLKYIPEQHLIVFDHLSPPDNKYKNRPEMYGPDLTYDGLRLKNGRWEFVQDMDMRNVPSEQDNNYIDPKKSADSIKMTGQ</sequence>
<dbReference type="OrthoDB" id="788168at2"/>
<gene>
    <name evidence="3" type="ORF">SAMN05216490_1873</name>
</gene>
<name>A0A1H1VAH1_MUCMA</name>
<feature type="signal peptide" evidence="2">
    <location>
        <begin position="1"/>
        <end position="19"/>
    </location>
</feature>
<keyword evidence="4" id="KW-1185">Reference proteome</keyword>
<dbReference type="AlphaFoldDB" id="A0A1H1VAH1"/>
<keyword evidence="2" id="KW-0732">Signal</keyword>
<accession>A0A1H1VAH1</accession>
<evidence type="ECO:0000256" key="2">
    <source>
        <dbReference type="SAM" id="SignalP"/>
    </source>
</evidence>